<feature type="domain" description="Extradiol ring-cleavage dioxygenase class III enzyme subunit B" evidence="1">
    <location>
        <begin position="79"/>
        <end position="319"/>
    </location>
</feature>
<dbReference type="EMBL" id="BMHO01000001">
    <property type="protein sequence ID" value="GGD29072.1"/>
    <property type="molecule type" value="Genomic_DNA"/>
</dbReference>
<proteinExistence type="predicted"/>
<dbReference type="GO" id="GO:0008198">
    <property type="term" value="F:ferrous iron binding"/>
    <property type="evidence" value="ECO:0007669"/>
    <property type="project" value="InterPro"/>
</dbReference>
<dbReference type="AlphaFoldDB" id="A0A916Y3D8"/>
<gene>
    <name evidence="2" type="ORF">GCM10010915_06510</name>
</gene>
<evidence type="ECO:0000313" key="3">
    <source>
        <dbReference type="Proteomes" id="UP000633205"/>
    </source>
</evidence>
<organism evidence="2 3">
    <name type="scientific">Microbacterium faecale</name>
    <dbReference type="NCBI Taxonomy" id="1804630"/>
    <lineage>
        <taxon>Bacteria</taxon>
        <taxon>Bacillati</taxon>
        <taxon>Actinomycetota</taxon>
        <taxon>Actinomycetes</taxon>
        <taxon>Micrococcales</taxon>
        <taxon>Microbacteriaceae</taxon>
        <taxon>Microbacterium</taxon>
    </lineage>
</organism>
<comment type="caution">
    <text evidence="2">The sequence shown here is derived from an EMBL/GenBank/DDBJ whole genome shotgun (WGS) entry which is preliminary data.</text>
</comment>
<evidence type="ECO:0000259" key="1">
    <source>
        <dbReference type="Pfam" id="PF02900"/>
    </source>
</evidence>
<sequence>MGEDMASLTMAFATSHAPQLGTPPENWDARAVADKKNERLAFRGQTYSFGELKSLRDAAFADELEVETFREKHARCRSAIDELEEFVRSSDVDVLVIVSSDHKETFNDEHLAPFVVYWGDTVQHEPLTQEDLDSMAPGLSVAEAKNVPDVSTTRQCHSDLALHLIESVQAQGFDIAASQQLPAGKFGDHAIPHGWGFIMQQVLKGDVPVPIVPIFVNTFWHPNPPTAARSYDFGTALEAAIKSFPEDIRVGIVGSGGLSHFVVDEELDRTVLDAFIAGEPQPLRALENDVLVAGSSEIRNWIVAGAAANAAALGAEVVDYVPAYRTDAGTGCGMGFMTWKATTQ</sequence>
<name>A0A916Y3D8_9MICO</name>
<dbReference type="InterPro" id="IPR004183">
    <property type="entry name" value="Xdiol_dOase_suB"/>
</dbReference>
<dbReference type="Pfam" id="PF02900">
    <property type="entry name" value="LigB"/>
    <property type="match status" value="1"/>
</dbReference>
<evidence type="ECO:0000313" key="2">
    <source>
        <dbReference type="EMBL" id="GGD29072.1"/>
    </source>
</evidence>
<dbReference type="SUPFAM" id="SSF53213">
    <property type="entry name" value="LigB-like"/>
    <property type="match status" value="1"/>
</dbReference>
<dbReference type="GO" id="GO:0016702">
    <property type="term" value="F:oxidoreductase activity, acting on single donors with incorporation of molecular oxygen, incorporation of two atoms of oxygen"/>
    <property type="evidence" value="ECO:0007669"/>
    <property type="project" value="UniProtKB-ARBA"/>
</dbReference>
<dbReference type="Proteomes" id="UP000633205">
    <property type="component" value="Unassembled WGS sequence"/>
</dbReference>
<dbReference type="Gene3D" id="3.40.830.10">
    <property type="entry name" value="LigB-like"/>
    <property type="match status" value="1"/>
</dbReference>
<reference evidence="2" key="2">
    <citation type="submission" date="2020-09" db="EMBL/GenBank/DDBJ databases">
        <authorList>
            <person name="Sun Q."/>
            <person name="Zhou Y."/>
        </authorList>
    </citation>
    <scope>NUCLEOTIDE SEQUENCE</scope>
    <source>
        <strain evidence="2">CGMCC 1.15152</strain>
    </source>
</reference>
<protein>
    <recommendedName>
        <fullName evidence="1">Extradiol ring-cleavage dioxygenase class III enzyme subunit B domain-containing protein</fullName>
    </recommendedName>
</protein>
<accession>A0A916Y3D8</accession>
<keyword evidence="3" id="KW-1185">Reference proteome</keyword>
<reference evidence="2" key="1">
    <citation type="journal article" date="2014" name="Int. J. Syst. Evol. Microbiol.">
        <title>Complete genome sequence of Corynebacterium casei LMG S-19264T (=DSM 44701T), isolated from a smear-ripened cheese.</title>
        <authorList>
            <consortium name="US DOE Joint Genome Institute (JGI-PGF)"/>
            <person name="Walter F."/>
            <person name="Albersmeier A."/>
            <person name="Kalinowski J."/>
            <person name="Ruckert C."/>
        </authorList>
    </citation>
    <scope>NUCLEOTIDE SEQUENCE</scope>
    <source>
        <strain evidence="2">CGMCC 1.15152</strain>
    </source>
</reference>